<evidence type="ECO:0008006" key="4">
    <source>
        <dbReference type="Google" id="ProtNLM"/>
    </source>
</evidence>
<keyword evidence="3" id="KW-1185">Reference proteome</keyword>
<comment type="caution">
    <text evidence="2">The sequence shown here is derived from an EMBL/GenBank/DDBJ whole genome shotgun (WGS) entry which is preliminary data.</text>
</comment>
<dbReference type="EMBL" id="LWMW01000089">
    <property type="protein sequence ID" value="KZX16588.1"/>
    <property type="molecule type" value="Genomic_DNA"/>
</dbReference>
<gene>
    <name evidence="2" type="ORF">MBCUT_07420</name>
</gene>
<keyword evidence="1" id="KW-1133">Transmembrane helix</keyword>
<dbReference type="STRING" id="47311.MBCUT_07420"/>
<protein>
    <recommendedName>
        <fullName evidence="4">DUF788 domain-containing protein</fullName>
    </recommendedName>
</protein>
<evidence type="ECO:0000256" key="1">
    <source>
        <dbReference type="SAM" id="Phobius"/>
    </source>
</evidence>
<evidence type="ECO:0000313" key="3">
    <source>
        <dbReference type="Proteomes" id="UP000077275"/>
    </source>
</evidence>
<feature type="transmembrane region" description="Helical" evidence="1">
    <location>
        <begin position="31"/>
        <end position="53"/>
    </location>
</feature>
<keyword evidence="1" id="KW-0812">Transmembrane</keyword>
<dbReference type="RefSeq" id="WP_067259057.1">
    <property type="nucleotide sequence ID" value="NZ_LWMW01000089.1"/>
</dbReference>
<keyword evidence="1" id="KW-0472">Membrane</keyword>
<name>A0A166EFE3_9EURY</name>
<organism evidence="2 3">
    <name type="scientific">Methanobrevibacter cuticularis</name>
    <dbReference type="NCBI Taxonomy" id="47311"/>
    <lineage>
        <taxon>Archaea</taxon>
        <taxon>Methanobacteriati</taxon>
        <taxon>Methanobacteriota</taxon>
        <taxon>Methanomada group</taxon>
        <taxon>Methanobacteria</taxon>
        <taxon>Methanobacteriales</taxon>
        <taxon>Methanobacteriaceae</taxon>
        <taxon>Methanobrevibacter</taxon>
    </lineage>
</organism>
<dbReference type="PATRIC" id="fig|47311.3.peg.823"/>
<feature type="transmembrane region" description="Helical" evidence="1">
    <location>
        <begin position="7"/>
        <end position="25"/>
    </location>
</feature>
<accession>A0A166EFE3</accession>
<dbReference type="OrthoDB" id="69551at2157"/>
<sequence>MNGMMISSYLSLIISSILIIFALIFNPAVWIVYGIAIVFIPLFILSLGLITMAKSNKEEQEERKEEPFIGY</sequence>
<proteinExistence type="predicted"/>
<reference evidence="2 3" key="1">
    <citation type="submission" date="2016-04" db="EMBL/GenBank/DDBJ databases">
        <title>Genome sequence of Methanobrevibacter cuticularis DSM 11139.</title>
        <authorList>
            <person name="Poehlein A."/>
            <person name="Seedorf H."/>
            <person name="Daniel R."/>
        </authorList>
    </citation>
    <scope>NUCLEOTIDE SEQUENCE [LARGE SCALE GENOMIC DNA]</scope>
    <source>
        <strain evidence="2 3">DSM 11139</strain>
    </source>
</reference>
<evidence type="ECO:0000313" key="2">
    <source>
        <dbReference type="EMBL" id="KZX16588.1"/>
    </source>
</evidence>
<dbReference type="AlphaFoldDB" id="A0A166EFE3"/>
<dbReference type="Proteomes" id="UP000077275">
    <property type="component" value="Unassembled WGS sequence"/>
</dbReference>